<evidence type="ECO:0000313" key="3">
    <source>
        <dbReference type="Proteomes" id="UP001190700"/>
    </source>
</evidence>
<evidence type="ECO:0000313" key="2">
    <source>
        <dbReference type="EMBL" id="KAK3254441.1"/>
    </source>
</evidence>
<keyword evidence="3" id="KW-1185">Reference proteome</keyword>
<reference evidence="2 3" key="1">
    <citation type="journal article" date="2015" name="Genome Biol. Evol.">
        <title>Comparative Genomics of a Bacterivorous Green Alga Reveals Evolutionary Causalities and Consequences of Phago-Mixotrophic Mode of Nutrition.</title>
        <authorList>
            <person name="Burns J.A."/>
            <person name="Paasch A."/>
            <person name="Narechania A."/>
            <person name="Kim E."/>
        </authorList>
    </citation>
    <scope>NUCLEOTIDE SEQUENCE [LARGE SCALE GENOMIC DNA]</scope>
    <source>
        <strain evidence="2 3">PLY_AMNH</strain>
    </source>
</reference>
<dbReference type="Proteomes" id="UP001190700">
    <property type="component" value="Unassembled WGS sequence"/>
</dbReference>
<evidence type="ECO:0000256" key="1">
    <source>
        <dbReference type="SAM" id="MobiDB-lite"/>
    </source>
</evidence>
<gene>
    <name evidence="2" type="ORF">CYMTET_36342</name>
</gene>
<accession>A0AAE0CG86</accession>
<feature type="region of interest" description="Disordered" evidence="1">
    <location>
        <begin position="85"/>
        <end position="106"/>
    </location>
</feature>
<feature type="region of interest" description="Disordered" evidence="1">
    <location>
        <begin position="307"/>
        <end position="327"/>
    </location>
</feature>
<dbReference type="EMBL" id="LGRX02023583">
    <property type="protein sequence ID" value="KAK3254441.1"/>
    <property type="molecule type" value="Genomic_DNA"/>
</dbReference>
<feature type="non-terminal residue" evidence="2">
    <location>
        <position position="327"/>
    </location>
</feature>
<protein>
    <submittedName>
        <fullName evidence="2">Uncharacterized protein</fullName>
    </submittedName>
</protein>
<sequence>MGLHATIKAHLVDKMPHAVLQNIPARPSENAPSLCVIDFMWLLFRFSGTTGTHLARFFLRQAFEAFDGGIARVAVLTDDPEKVPMQKCDEQSRRRAKRQKAEKTQSQEVLIANRCETTAATDSGYLTAVEDDEFEEEVTSVFAAKSNRRKDKTDHDRRYSILEAEFSDSTLKRKRDDAPFTVTTLLQHSTTKQCPHTGGVLKCIVRDNGAYTATCGDIVCAACPYEYEKFKPYVINWVTNVYNINNVTNNNFTVLPHLRQAKNTRSDMTQLAPDDEELVQSGKLEQYNREYAFCMYGSSAVIIYTNPDPDEPSETPRSALGGGACVR</sequence>
<feature type="compositionally biased region" description="Basic and acidic residues" evidence="1">
    <location>
        <begin position="85"/>
        <end position="105"/>
    </location>
</feature>
<proteinExistence type="predicted"/>
<dbReference type="AlphaFoldDB" id="A0AAE0CG86"/>
<comment type="caution">
    <text evidence="2">The sequence shown here is derived from an EMBL/GenBank/DDBJ whole genome shotgun (WGS) entry which is preliminary data.</text>
</comment>
<organism evidence="2 3">
    <name type="scientific">Cymbomonas tetramitiformis</name>
    <dbReference type="NCBI Taxonomy" id="36881"/>
    <lineage>
        <taxon>Eukaryota</taxon>
        <taxon>Viridiplantae</taxon>
        <taxon>Chlorophyta</taxon>
        <taxon>Pyramimonadophyceae</taxon>
        <taxon>Pyramimonadales</taxon>
        <taxon>Pyramimonadaceae</taxon>
        <taxon>Cymbomonas</taxon>
    </lineage>
</organism>
<name>A0AAE0CG86_9CHLO</name>